<proteinExistence type="predicted"/>
<sequence>MLLSQAAIAWASAPDREPGDARRAPIHANPGWPQAGEHVSKAARPPALLPLRRADDFVPNRLEIGQSPSEVVLPVSARVKAAREVQRSGRFRAEGVGPAGASCTGTDFVGKTGSALISFIDAADLTACMYSLYYGSANDYRTVFSNANIITVADELKARSVSYQGNDSNHSMNLLSFLRTAGYWRFMSKEGDKANNIPPGDPTMMSRALAAMMQLIASPHFFDKTEDNAYFVSEVYKTTPSGWALSYAPSAKKWIDQVTPSTPAVGYWTNEAIVSAMNVFYLGSYQADYVNVVQNDVSYAKSFDAFLTRNMGLLGTEDSYHQANAMGELIRFVQYTPQSAQVRAMATAQMPNFPVTQDTTIDVWIRASGMVDYYDSANCAAYGTCNGQDTVAALKLPIRYECGTQYVIRSQAMTSSQLSSTCTSVTQESKYFHGLVGTRKGKPVANDKNKTLELVVFDNYTEYARFSGFLFGNDTNNGGIYLEGTPSQKGNQARFLAYRADWLSNFEIWNLNHEFAHYLDGRYNMWGGFGDYPLDVGGGRQSSVWWIEGFAEYMSYSYRRQYYADATSRAQTAPVALSEVMRNTYDSGATRVYNWGYLAARYILERQPQEQKTFLPMMRMGDYDQYSTYIKGLGTSLDKDFSEWLTQCVSGGDRTSARCVSKGEGTKPLLDPTAIGPCVMARNDALDNGCSRELTKAGVLSFYISNDDFTKTIFKLSRIGGSVDLYARAGSWPTTSNYDVKVQSTGQDVSLTLPNKGYGFSYVMAVPKSGFTQATLRGMFSELPFPPGSQALHCIDSMSSLLAQACTR</sequence>
<keyword evidence="10" id="KW-0862">Zinc</keyword>
<name>A0ABU9BLT8_9BURK</name>
<evidence type="ECO:0000256" key="11">
    <source>
        <dbReference type="ARBA" id="ARBA00023049"/>
    </source>
</evidence>
<dbReference type="Pfam" id="PF08453">
    <property type="entry name" value="Peptidase_M9_N"/>
    <property type="match status" value="1"/>
</dbReference>
<evidence type="ECO:0000256" key="1">
    <source>
        <dbReference type="ARBA" id="ARBA00000424"/>
    </source>
</evidence>
<evidence type="ECO:0000256" key="4">
    <source>
        <dbReference type="ARBA" id="ARBA00012653"/>
    </source>
</evidence>
<dbReference type="EC" id="3.4.24.3" evidence="4"/>
<feature type="region of interest" description="Disordered" evidence="13">
    <location>
        <begin position="12"/>
        <end position="39"/>
    </location>
</feature>
<keyword evidence="11" id="KW-0482">Metalloprotease</keyword>
<evidence type="ECO:0000256" key="7">
    <source>
        <dbReference type="ARBA" id="ARBA00022723"/>
    </source>
</evidence>
<keyword evidence="12" id="KW-0865">Zymogen</keyword>
<feature type="domain" description="Peptidase M9 collagenase N-terminal" evidence="14">
    <location>
        <begin position="103"/>
        <end position="290"/>
    </location>
</feature>
<dbReference type="GO" id="GO:0004222">
    <property type="term" value="F:metalloendopeptidase activity"/>
    <property type="evidence" value="ECO:0007669"/>
    <property type="project" value="UniProtKB-EC"/>
</dbReference>
<comment type="cofactor">
    <cofactor evidence="2">
        <name>Zn(2+)</name>
        <dbReference type="ChEBI" id="CHEBI:29105"/>
    </cofactor>
</comment>
<evidence type="ECO:0000256" key="2">
    <source>
        <dbReference type="ARBA" id="ARBA00001947"/>
    </source>
</evidence>
<reference evidence="15 16" key="1">
    <citation type="submission" date="2024-04" db="EMBL/GenBank/DDBJ databases">
        <title>Novel species of the genus Ideonella isolated from streams.</title>
        <authorList>
            <person name="Lu H."/>
        </authorList>
    </citation>
    <scope>NUCLEOTIDE SEQUENCE [LARGE SCALE GENOMIC DNA]</scope>
    <source>
        <strain evidence="15 16">DXS29W</strain>
    </source>
</reference>
<organism evidence="15 16">
    <name type="scientific">Ideonella lacteola</name>
    <dbReference type="NCBI Taxonomy" id="2984193"/>
    <lineage>
        <taxon>Bacteria</taxon>
        <taxon>Pseudomonadati</taxon>
        <taxon>Pseudomonadota</taxon>
        <taxon>Betaproteobacteria</taxon>
        <taxon>Burkholderiales</taxon>
        <taxon>Sphaerotilaceae</taxon>
        <taxon>Ideonella</taxon>
    </lineage>
</organism>
<feature type="compositionally biased region" description="Basic and acidic residues" evidence="13">
    <location>
        <begin position="14"/>
        <end position="23"/>
    </location>
</feature>
<evidence type="ECO:0000259" key="14">
    <source>
        <dbReference type="Pfam" id="PF08453"/>
    </source>
</evidence>
<evidence type="ECO:0000256" key="12">
    <source>
        <dbReference type="ARBA" id="ARBA00023145"/>
    </source>
</evidence>
<evidence type="ECO:0000256" key="9">
    <source>
        <dbReference type="ARBA" id="ARBA00022801"/>
    </source>
</evidence>
<dbReference type="Gene3D" id="3.40.30.160">
    <property type="entry name" value="Collagenase ColT, N-terminal domain"/>
    <property type="match status" value="1"/>
</dbReference>
<keyword evidence="7" id="KW-0479">Metal-binding</keyword>
<evidence type="ECO:0000256" key="5">
    <source>
        <dbReference type="ARBA" id="ARBA00022525"/>
    </source>
</evidence>
<evidence type="ECO:0000256" key="10">
    <source>
        <dbReference type="ARBA" id="ARBA00022833"/>
    </source>
</evidence>
<dbReference type="EMBL" id="JBBUTG010000002">
    <property type="protein sequence ID" value="MEK8029895.1"/>
    <property type="molecule type" value="Genomic_DNA"/>
</dbReference>
<comment type="catalytic activity">
    <reaction evidence="1">
        <text>Digestion of native collagen in the triple helical region at Xaa-|-Gly bonds. With synthetic peptides, a preference is shown for Gly at P3 and P1', Pro and Ala at P2 and P2', and hydroxyproline, Ala or Arg at P3'.</text>
        <dbReference type="EC" id="3.4.24.3"/>
    </reaction>
</comment>
<evidence type="ECO:0000256" key="8">
    <source>
        <dbReference type="ARBA" id="ARBA00022729"/>
    </source>
</evidence>
<evidence type="ECO:0000256" key="13">
    <source>
        <dbReference type="SAM" id="MobiDB-lite"/>
    </source>
</evidence>
<protein>
    <recommendedName>
        <fullName evidence="4">microbial collagenase</fullName>
        <ecNumber evidence="4">3.4.24.3</ecNumber>
    </recommendedName>
</protein>
<dbReference type="Pfam" id="PF01752">
    <property type="entry name" value="Peptidase_M9"/>
    <property type="match status" value="1"/>
</dbReference>
<keyword evidence="5" id="KW-0964">Secreted</keyword>
<evidence type="ECO:0000313" key="16">
    <source>
        <dbReference type="Proteomes" id="UP001371218"/>
    </source>
</evidence>
<evidence type="ECO:0000256" key="6">
    <source>
        <dbReference type="ARBA" id="ARBA00022670"/>
    </source>
</evidence>
<dbReference type="RefSeq" id="WP_341424256.1">
    <property type="nucleotide sequence ID" value="NZ_JBBUTG010000002.1"/>
</dbReference>
<comment type="subcellular location">
    <subcellularLocation>
        <location evidence="3">Secreted</location>
    </subcellularLocation>
</comment>
<dbReference type="PRINTS" id="PR00931">
    <property type="entry name" value="MICOLLPTASE"/>
</dbReference>
<keyword evidence="9 15" id="KW-0378">Hydrolase</keyword>
<dbReference type="PANTHER" id="PTHR13062">
    <property type="entry name" value="COLLAGENASE"/>
    <property type="match status" value="1"/>
</dbReference>
<dbReference type="Gene3D" id="1.10.390.20">
    <property type="match status" value="1"/>
</dbReference>
<dbReference type="PANTHER" id="PTHR13062:SF9">
    <property type="entry name" value="MICROBIAL COLLAGENASE"/>
    <property type="match status" value="1"/>
</dbReference>
<dbReference type="Gene3D" id="2.60.120.380">
    <property type="match status" value="1"/>
</dbReference>
<dbReference type="Proteomes" id="UP001371218">
    <property type="component" value="Unassembled WGS sequence"/>
</dbReference>
<gene>
    <name evidence="15" type="ORF">AACH06_03595</name>
</gene>
<evidence type="ECO:0000313" key="15">
    <source>
        <dbReference type="EMBL" id="MEK8029895.1"/>
    </source>
</evidence>
<evidence type="ECO:0000256" key="3">
    <source>
        <dbReference type="ARBA" id="ARBA00004613"/>
    </source>
</evidence>
<accession>A0ABU9BLT8</accession>
<keyword evidence="6" id="KW-0645">Protease</keyword>
<comment type="caution">
    <text evidence="15">The sequence shown here is derived from an EMBL/GenBank/DDBJ whole genome shotgun (WGS) entry which is preliminary data.</text>
</comment>
<dbReference type="InterPro" id="IPR002169">
    <property type="entry name" value="Peptidase_M9A/M9B"/>
</dbReference>
<dbReference type="InterPro" id="IPR013661">
    <property type="entry name" value="Peptidase_M9_N_dom"/>
</dbReference>
<keyword evidence="16" id="KW-1185">Reference proteome</keyword>
<keyword evidence="8" id="KW-0732">Signal</keyword>